<feature type="domain" description="Myb-like" evidence="6">
    <location>
        <begin position="271"/>
        <end position="321"/>
    </location>
</feature>
<comment type="subcellular location">
    <subcellularLocation>
        <location evidence="1">Nucleus</location>
    </subcellularLocation>
</comment>
<dbReference type="FunFam" id="1.10.10.60:FF:000010">
    <property type="entry name" value="Transcriptional activator Myb isoform A"/>
    <property type="match status" value="1"/>
</dbReference>
<dbReference type="GO" id="GO:0005634">
    <property type="term" value="C:nucleus"/>
    <property type="evidence" value="ECO:0000318"/>
    <property type="project" value="GO_Central"/>
</dbReference>
<sequence length="411" mass="45554">MDFDTVHRDNLGLYSKVFEEIPYIPQIMDNYDCGGGGGGGGGGFSSSPPSSHGSSGRVMGGSSSSWNPGPGFYAPNTSSFYDPFDPFQPSSFGKLMMNTTQEFSSPFPAQDNNNININININNSHVRKTFLDDYDCSRASFQTVDQFHQMNVMSYLQNNDGKYFDKDSCLVVSGGDVDNDDNADVDDASQKMNAIINNDVNNKNIIMQQAKRKRVVDKKSEIVKGQWSPEEDGLLVELVEKHGVRKWSTIAQMLPGRIGKQCRERWHNHLKPNIKKDRWSEEEDSILIEAHRQLGNKWAEIARSLPGRSENTIKNHWNATKRRQLSSRKNSNSKTNSPLQNYIKTVIATNTTSDDKGNLDISSSSSSVSVSASPDGMVNPKPVDNICSKAMKFENASAIINNAAAAEESFK</sequence>
<keyword evidence="9" id="KW-1185">Reference proteome</keyword>
<feature type="domain" description="HTH myb-type" evidence="7">
    <location>
        <begin position="275"/>
        <end position="325"/>
    </location>
</feature>
<feature type="compositionally biased region" description="Low complexity" evidence="5">
    <location>
        <begin position="362"/>
        <end position="373"/>
    </location>
</feature>
<reference evidence="8 9" key="1">
    <citation type="journal article" date="2013" name="Proc. Natl. Acad. Sci. U.S.A.">
        <title>Fine-scale variation in meiotic recombination in Mimulus inferred from population shotgun sequencing.</title>
        <authorList>
            <person name="Hellsten U."/>
            <person name="Wright K.M."/>
            <person name="Jenkins J."/>
            <person name="Shu S."/>
            <person name="Yuan Y."/>
            <person name="Wessler S.R."/>
            <person name="Schmutz J."/>
            <person name="Willis J.H."/>
            <person name="Rokhsar D.S."/>
        </authorList>
    </citation>
    <scope>NUCLEOTIDE SEQUENCE [LARGE SCALE GENOMIC DNA]</scope>
    <source>
        <strain evidence="9">cv. DUN x IM62</strain>
    </source>
</reference>
<evidence type="ECO:0000313" key="8">
    <source>
        <dbReference type="EMBL" id="EYU44766.1"/>
    </source>
</evidence>
<dbReference type="GO" id="GO:0000978">
    <property type="term" value="F:RNA polymerase II cis-regulatory region sequence-specific DNA binding"/>
    <property type="evidence" value="ECO:0000318"/>
    <property type="project" value="GO_Central"/>
</dbReference>
<dbReference type="Gene3D" id="1.10.10.60">
    <property type="entry name" value="Homeodomain-like"/>
    <property type="match status" value="2"/>
</dbReference>
<dbReference type="GO" id="GO:0006355">
    <property type="term" value="P:regulation of DNA-templated transcription"/>
    <property type="evidence" value="ECO:0000318"/>
    <property type="project" value="GO_Central"/>
</dbReference>
<feature type="domain" description="HTH myb-type" evidence="7">
    <location>
        <begin position="219"/>
        <end position="274"/>
    </location>
</feature>
<gene>
    <name evidence="8" type="ORF">MIMGU_mgv1a026203mg</name>
</gene>
<protein>
    <submittedName>
        <fullName evidence="8">Uncharacterized protein</fullName>
    </submittedName>
</protein>
<dbReference type="PANTHER" id="PTHR45614">
    <property type="entry name" value="MYB PROTEIN-RELATED"/>
    <property type="match status" value="1"/>
</dbReference>
<dbReference type="AlphaFoldDB" id="A0A022RXP1"/>
<accession>A0A022RXP1</accession>
<dbReference type="InterPro" id="IPR009057">
    <property type="entry name" value="Homeodomain-like_sf"/>
</dbReference>
<dbReference type="EMBL" id="KI630210">
    <property type="protein sequence ID" value="EYU44766.1"/>
    <property type="molecule type" value="Genomic_DNA"/>
</dbReference>
<evidence type="ECO:0000256" key="2">
    <source>
        <dbReference type="ARBA" id="ARBA00022737"/>
    </source>
</evidence>
<evidence type="ECO:0000256" key="1">
    <source>
        <dbReference type="ARBA" id="ARBA00004123"/>
    </source>
</evidence>
<feature type="domain" description="Myb-like" evidence="6">
    <location>
        <begin position="219"/>
        <end position="270"/>
    </location>
</feature>
<dbReference type="Pfam" id="PF00249">
    <property type="entry name" value="Myb_DNA-binding"/>
    <property type="match status" value="2"/>
</dbReference>
<evidence type="ECO:0000256" key="4">
    <source>
        <dbReference type="ARBA" id="ARBA00023242"/>
    </source>
</evidence>
<dbReference type="SUPFAM" id="SSF46689">
    <property type="entry name" value="Homeodomain-like"/>
    <property type="match status" value="1"/>
</dbReference>
<dbReference type="PANTHER" id="PTHR45614:SF285">
    <property type="entry name" value="TRANSCRIPTION FACTOR MYB98"/>
    <property type="match status" value="1"/>
</dbReference>
<dbReference type="Proteomes" id="UP000030748">
    <property type="component" value="Unassembled WGS sequence"/>
</dbReference>
<feature type="region of interest" description="Disordered" evidence="5">
    <location>
        <begin position="39"/>
        <end position="63"/>
    </location>
</feature>
<keyword evidence="3" id="KW-0238">DNA-binding</keyword>
<dbReference type="PROSITE" id="PS51294">
    <property type="entry name" value="HTH_MYB"/>
    <property type="match status" value="2"/>
</dbReference>
<dbReference type="InterPro" id="IPR001005">
    <property type="entry name" value="SANT/Myb"/>
</dbReference>
<keyword evidence="4" id="KW-0539">Nucleus</keyword>
<evidence type="ECO:0000256" key="3">
    <source>
        <dbReference type="ARBA" id="ARBA00023125"/>
    </source>
</evidence>
<evidence type="ECO:0000313" key="9">
    <source>
        <dbReference type="Proteomes" id="UP000030748"/>
    </source>
</evidence>
<keyword evidence="2" id="KW-0677">Repeat</keyword>
<dbReference type="InterPro" id="IPR017930">
    <property type="entry name" value="Myb_dom"/>
</dbReference>
<dbReference type="CDD" id="cd00167">
    <property type="entry name" value="SANT"/>
    <property type="match status" value="2"/>
</dbReference>
<proteinExistence type="predicted"/>
<feature type="compositionally biased region" description="Low complexity" evidence="5">
    <location>
        <begin position="45"/>
        <end position="63"/>
    </location>
</feature>
<organism evidence="8 9">
    <name type="scientific">Erythranthe guttata</name>
    <name type="common">Yellow monkey flower</name>
    <name type="synonym">Mimulus guttatus</name>
    <dbReference type="NCBI Taxonomy" id="4155"/>
    <lineage>
        <taxon>Eukaryota</taxon>
        <taxon>Viridiplantae</taxon>
        <taxon>Streptophyta</taxon>
        <taxon>Embryophyta</taxon>
        <taxon>Tracheophyta</taxon>
        <taxon>Spermatophyta</taxon>
        <taxon>Magnoliopsida</taxon>
        <taxon>eudicotyledons</taxon>
        <taxon>Gunneridae</taxon>
        <taxon>Pentapetalae</taxon>
        <taxon>asterids</taxon>
        <taxon>lamiids</taxon>
        <taxon>Lamiales</taxon>
        <taxon>Phrymaceae</taxon>
        <taxon>Erythranthe</taxon>
    </lineage>
</organism>
<dbReference type="GO" id="GO:0000981">
    <property type="term" value="F:DNA-binding transcription factor activity, RNA polymerase II-specific"/>
    <property type="evidence" value="ECO:0000318"/>
    <property type="project" value="GO_Central"/>
</dbReference>
<feature type="non-terminal residue" evidence="8">
    <location>
        <position position="411"/>
    </location>
</feature>
<dbReference type="PROSITE" id="PS50090">
    <property type="entry name" value="MYB_LIKE"/>
    <property type="match status" value="2"/>
</dbReference>
<evidence type="ECO:0000259" key="7">
    <source>
        <dbReference type="PROSITE" id="PS51294"/>
    </source>
</evidence>
<feature type="region of interest" description="Disordered" evidence="5">
    <location>
        <begin position="353"/>
        <end position="379"/>
    </location>
</feature>
<dbReference type="InterPro" id="IPR050560">
    <property type="entry name" value="MYB_TF"/>
</dbReference>
<dbReference type="eggNOG" id="KOG0048">
    <property type="taxonomic scope" value="Eukaryota"/>
</dbReference>
<evidence type="ECO:0000259" key="6">
    <source>
        <dbReference type="PROSITE" id="PS50090"/>
    </source>
</evidence>
<evidence type="ECO:0000256" key="5">
    <source>
        <dbReference type="SAM" id="MobiDB-lite"/>
    </source>
</evidence>
<name>A0A022RXP1_ERYGU</name>
<dbReference type="SMART" id="SM00717">
    <property type="entry name" value="SANT"/>
    <property type="match status" value="2"/>
</dbReference>